<proteinExistence type="predicted"/>
<dbReference type="OrthoDB" id="176752at2"/>
<keyword evidence="2" id="KW-1185">Reference proteome</keyword>
<dbReference type="KEGG" id="hhw:NCTC503_00781"/>
<dbReference type="Proteomes" id="UP000308489">
    <property type="component" value="Chromosome 1"/>
</dbReference>
<dbReference type="RefSeq" id="WP_138209503.1">
    <property type="nucleotide sequence ID" value="NZ_CBCRUQ010000001.1"/>
</dbReference>
<name>A0A4U9R4Z4_HATHI</name>
<evidence type="ECO:0000313" key="1">
    <source>
        <dbReference type="EMBL" id="VTQ85551.1"/>
    </source>
</evidence>
<evidence type="ECO:0000313" key="2">
    <source>
        <dbReference type="Proteomes" id="UP000308489"/>
    </source>
</evidence>
<dbReference type="EMBL" id="LR590481">
    <property type="protein sequence ID" value="VTQ85551.1"/>
    <property type="molecule type" value="Genomic_DNA"/>
</dbReference>
<gene>
    <name evidence="1" type="ORF">NCTC503_00781</name>
</gene>
<sequence length="316" mass="34829">MFNVNWQIINNKPLQRFPGNGRCGIDIVGNQNFPGLFTARDNEFVYFRMRLRCNPLDNQGDELENSVWGILIKNAQGNPLFTVRVNGKKGANEPPVAVQVYVANINNPFVGMPVCTSPLVLGTNVIVSAADSNLFGSQNYFLDFKIPLSCFPENFFNQSLIYCGFTSRNSNNINQETPQPYGNTDPNLCGDAIRPPVEKVRIEKTVTPNTVDCNTPTDFNVEIKVTNISGQALTGVTITDNILPPFVTGDPTIHTFPNQNFSTGETKTFNYTVNGFYTTSGTHKFNRVTATIGDAVIGNLEGPNVTVRPCRGVYIL</sequence>
<protein>
    <recommendedName>
        <fullName evidence="3">DUF11 domain-containing protein</fullName>
    </recommendedName>
</protein>
<organism evidence="1 2">
    <name type="scientific">Hathewaya histolytica</name>
    <name type="common">Clostridium histolyticum</name>
    <dbReference type="NCBI Taxonomy" id="1498"/>
    <lineage>
        <taxon>Bacteria</taxon>
        <taxon>Bacillati</taxon>
        <taxon>Bacillota</taxon>
        <taxon>Clostridia</taxon>
        <taxon>Eubacteriales</taxon>
        <taxon>Clostridiaceae</taxon>
        <taxon>Hathewaya</taxon>
    </lineage>
</organism>
<dbReference type="AlphaFoldDB" id="A0A4U9R4Z4"/>
<evidence type="ECO:0008006" key="3">
    <source>
        <dbReference type="Google" id="ProtNLM"/>
    </source>
</evidence>
<reference evidence="1 2" key="1">
    <citation type="submission" date="2019-05" db="EMBL/GenBank/DDBJ databases">
        <authorList>
            <consortium name="Pathogen Informatics"/>
        </authorList>
    </citation>
    <scope>NUCLEOTIDE SEQUENCE [LARGE SCALE GENOMIC DNA]</scope>
    <source>
        <strain evidence="1 2">NCTC503</strain>
    </source>
</reference>
<accession>A0A4U9R4Z4</accession>